<evidence type="ECO:0000313" key="12">
    <source>
        <dbReference type="Proteomes" id="UP000473681"/>
    </source>
</evidence>
<evidence type="ECO:0000313" key="10">
    <source>
        <dbReference type="EMBL" id="NFV27609.1"/>
    </source>
</evidence>
<dbReference type="EMBL" id="SWOV01000021">
    <property type="protein sequence ID" value="NFF88104.1"/>
    <property type="molecule type" value="Genomic_DNA"/>
</dbReference>
<dbReference type="SUPFAM" id="SSF52317">
    <property type="entry name" value="Class I glutamine amidotransferase-like"/>
    <property type="match status" value="1"/>
</dbReference>
<evidence type="ECO:0000313" key="8">
    <source>
        <dbReference type="EMBL" id="NFF88104.1"/>
    </source>
</evidence>
<keyword evidence="3 4" id="KW-0315">Glutamine amidotransferase</keyword>
<dbReference type="InterPro" id="IPR004459">
    <property type="entry name" value="CobQ_synth"/>
</dbReference>
<dbReference type="Proteomes" id="UP000476820">
    <property type="component" value="Unassembled WGS sequence"/>
</dbReference>
<evidence type="ECO:0000256" key="2">
    <source>
        <dbReference type="ARBA" id="ARBA00022573"/>
    </source>
</evidence>
<dbReference type="GO" id="GO:0015420">
    <property type="term" value="F:ABC-type vitamin B12 transporter activity"/>
    <property type="evidence" value="ECO:0007669"/>
    <property type="project" value="UniProtKB-UniRule"/>
</dbReference>
<dbReference type="Pfam" id="PF01656">
    <property type="entry name" value="CbiA"/>
    <property type="match status" value="1"/>
</dbReference>
<dbReference type="Proteomes" id="UP000472355">
    <property type="component" value="Unassembled WGS sequence"/>
</dbReference>
<dbReference type="InterPro" id="IPR047045">
    <property type="entry name" value="CobQ_N"/>
</dbReference>
<reference evidence="12 13" key="2">
    <citation type="submission" date="2019-04" db="EMBL/GenBank/DDBJ databases">
        <title>Genome sequencing of Clostridium botulinum Groups I-IV and Clostridium butyricum.</title>
        <authorList>
            <person name="Brunt J."/>
            <person name="Van Vliet A.H.M."/>
            <person name="Stringer S.C."/>
            <person name="Carter A.T."/>
            <person name="Peck M.W."/>
        </authorList>
    </citation>
    <scope>NUCLEOTIDE SEQUENCE [LARGE SCALE GENOMIC DNA]</scope>
    <source>
        <strain evidence="8 13">1605</strain>
        <strain evidence="10 14">BL81</strain>
        <strain evidence="9 12">CB-K-33E</strain>
    </source>
</reference>
<dbReference type="RefSeq" id="WP_003372733.1">
    <property type="nucleotide sequence ID" value="NZ_JACBBA010000001.1"/>
</dbReference>
<name>A0A0C2SI48_CLOBO</name>
<feature type="active site" description="Nucleophile" evidence="4">
    <location>
        <position position="332"/>
    </location>
</feature>
<dbReference type="HAMAP" id="MF_00028">
    <property type="entry name" value="CobQ"/>
    <property type="match status" value="1"/>
</dbReference>
<dbReference type="Proteomes" id="UP000473681">
    <property type="component" value="Unassembled WGS sequence"/>
</dbReference>
<dbReference type="InterPro" id="IPR033949">
    <property type="entry name" value="CobQ_GATase1"/>
</dbReference>
<dbReference type="EMBL" id="SXFB01000017">
    <property type="protein sequence ID" value="NFV27609.1"/>
    <property type="molecule type" value="Genomic_DNA"/>
</dbReference>
<dbReference type="Pfam" id="PF07685">
    <property type="entry name" value="GATase_3"/>
    <property type="match status" value="1"/>
</dbReference>
<dbReference type="PROSITE" id="PS51274">
    <property type="entry name" value="GATASE_COBBQ"/>
    <property type="match status" value="1"/>
</dbReference>
<dbReference type="AlphaFoldDB" id="A0A0C2SI48"/>
<comment type="function">
    <text evidence="4">Catalyzes amidations at positions B, D, E, and G on adenosylcobyrinic A,C-diamide. NH(2) groups are provided by glutamine, and one molecule of ATP is hydrogenolyzed for each amidation.</text>
</comment>
<dbReference type="Proteomes" id="UP000486903">
    <property type="component" value="Unassembled WGS sequence"/>
</dbReference>
<gene>
    <name evidence="4" type="primary">cobQ</name>
    <name evidence="7" type="ORF">EXM65_15230</name>
    <name evidence="8" type="ORF">FC774_09530</name>
    <name evidence="9" type="ORF">FDB51_03670</name>
    <name evidence="10" type="ORF">FDG31_15865</name>
</gene>
<organism evidence="7 11">
    <name type="scientific">Clostridium botulinum</name>
    <dbReference type="NCBI Taxonomy" id="1491"/>
    <lineage>
        <taxon>Bacteria</taxon>
        <taxon>Bacillati</taxon>
        <taxon>Bacillota</taxon>
        <taxon>Clostridia</taxon>
        <taxon>Eubacteriales</taxon>
        <taxon>Clostridiaceae</taxon>
        <taxon>Clostridium</taxon>
    </lineage>
</organism>
<evidence type="ECO:0000256" key="3">
    <source>
        <dbReference type="ARBA" id="ARBA00022962"/>
    </source>
</evidence>
<comment type="similarity">
    <text evidence="4">Belongs to the CobB/CobQ family. CobQ subfamily.</text>
</comment>
<dbReference type="OrthoDB" id="9808302at2"/>
<comment type="caution">
    <text evidence="7">The sequence shown here is derived from an EMBL/GenBank/DDBJ whole genome shotgun (WGS) entry which is preliminary data.</text>
</comment>
<dbReference type="NCBIfam" id="TIGR00313">
    <property type="entry name" value="cobQ"/>
    <property type="match status" value="1"/>
</dbReference>
<dbReference type="PANTHER" id="PTHR21343:SF1">
    <property type="entry name" value="COBYRIC ACID SYNTHASE"/>
    <property type="match status" value="1"/>
</dbReference>
<keyword evidence="2 4" id="KW-0169">Cobalamin biosynthesis</keyword>
<evidence type="ECO:0000313" key="13">
    <source>
        <dbReference type="Proteomes" id="UP000476820"/>
    </source>
</evidence>
<evidence type="ECO:0000313" key="14">
    <source>
        <dbReference type="Proteomes" id="UP000486903"/>
    </source>
</evidence>
<dbReference type="InterPro" id="IPR011698">
    <property type="entry name" value="GATase_3"/>
</dbReference>
<dbReference type="Gene3D" id="3.40.50.300">
    <property type="entry name" value="P-loop containing nucleotide triphosphate hydrolases"/>
    <property type="match status" value="1"/>
</dbReference>
<dbReference type="GO" id="GO:0009236">
    <property type="term" value="P:cobalamin biosynthetic process"/>
    <property type="evidence" value="ECO:0007669"/>
    <property type="project" value="UniProtKB-UniRule"/>
</dbReference>
<feature type="domain" description="CobB/CobQ-like glutamine amidotransferase" evidence="6">
    <location>
        <begin position="253"/>
        <end position="445"/>
    </location>
</feature>
<evidence type="ECO:0000313" key="7">
    <source>
        <dbReference type="EMBL" id="NFA43881.1"/>
    </source>
</evidence>
<sequence>MNKKNIMFLGTASSVGKSTLVAALCRVLKNEDFKVSPFKAMNISLNSYVTKDGAEMGRAQVVQAEASKIEPSALMNPILLKPSGGHTQVIVNGKVYDNIEPYEYKELNKKLKGIVKESYDRISNEYDLIVLEGSGGCAEINLKDTDIANMNMAECVDAPVILVADIDRGGVFASIVGTLNLLSENERKRVKGVIINKFRGKKEYFEPGVKQLEDIIKIPVLGVMPYEYFDIDDEDSVTEKISNKESTEAKNIDIAIIRLSHMSNFTDFNVLNRINGVNIRYVESTKYLKNPDVIIIPGTKNTIEDLRILKESKLANEIIKLHESGTLVFGICGGYQMLGKLLLDQQGVEGSTFQEEGLGLLDIKTRFNERKVTKQVEAQVVSNLKHINEIENKSLVGYEIHNGISKVGKNAKPFIKDSKGKIIGVCDMEGSVAGTYLHGIFDSEEFTNAFINALKKNNDFELLENDELDKVSDYKNEQYEKLAKVFSDNIDVSKIKEIMGI</sequence>
<dbReference type="UniPathway" id="UPA00148"/>
<proteinExistence type="inferred from homology"/>
<dbReference type="CDD" id="cd05389">
    <property type="entry name" value="CobQ_N"/>
    <property type="match status" value="1"/>
</dbReference>
<evidence type="ECO:0000256" key="1">
    <source>
        <dbReference type="ARBA" id="ARBA00004953"/>
    </source>
</evidence>
<protein>
    <recommendedName>
        <fullName evidence="4">Cobyric acid synthase</fullName>
    </recommendedName>
</protein>
<accession>A0A0C2SI48</accession>
<dbReference type="PANTHER" id="PTHR21343">
    <property type="entry name" value="DETHIOBIOTIN SYNTHETASE"/>
    <property type="match status" value="1"/>
</dbReference>
<feature type="active site" evidence="4">
    <location>
        <position position="438"/>
    </location>
</feature>
<evidence type="ECO:0000313" key="9">
    <source>
        <dbReference type="EMBL" id="NFN34240.1"/>
    </source>
</evidence>
<dbReference type="PROSITE" id="PS51273">
    <property type="entry name" value="GATASE_TYPE_1"/>
    <property type="match status" value="1"/>
</dbReference>
<dbReference type="InterPro" id="IPR002586">
    <property type="entry name" value="CobQ/CobB/MinD/ParA_Nub-bd_dom"/>
</dbReference>
<dbReference type="Gene3D" id="3.40.50.880">
    <property type="match status" value="1"/>
</dbReference>
<dbReference type="InterPro" id="IPR029062">
    <property type="entry name" value="Class_I_gatase-like"/>
</dbReference>
<evidence type="ECO:0000259" key="6">
    <source>
        <dbReference type="Pfam" id="PF07685"/>
    </source>
</evidence>
<dbReference type="InterPro" id="IPR027417">
    <property type="entry name" value="P-loop_NTPase"/>
</dbReference>
<evidence type="ECO:0000313" key="11">
    <source>
        <dbReference type="Proteomes" id="UP000472355"/>
    </source>
</evidence>
<dbReference type="NCBIfam" id="NF001989">
    <property type="entry name" value="PRK00784.1"/>
    <property type="match status" value="1"/>
</dbReference>
<evidence type="ECO:0000259" key="5">
    <source>
        <dbReference type="Pfam" id="PF01656"/>
    </source>
</evidence>
<comment type="pathway">
    <text evidence="1 4">Cofactor biosynthesis; adenosylcobalamin biosynthesis.</text>
</comment>
<feature type="domain" description="CobQ/CobB/MinD/ParA nucleotide binding" evidence="5">
    <location>
        <begin position="6"/>
        <end position="226"/>
    </location>
</feature>
<dbReference type="CDD" id="cd01750">
    <property type="entry name" value="GATase1_CobQ"/>
    <property type="match status" value="1"/>
</dbReference>
<dbReference type="SUPFAM" id="SSF52540">
    <property type="entry name" value="P-loop containing nucleoside triphosphate hydrolases"/>
    <property type="match status" value="1"/>
</dbReference>
<evidence type="ECO:0000256" key="4">
    <source>
        <dbReference type="HAMAP-Rule" id="MF_00028"/>
    </source>
</evidence>
<reference evidence="7 11" key="1">
    <citation type="submission" date="2019-02" db="EMBL/GenBank/DDBJ databases">
        <title>Genome sequencing of Clostridium botulinum clinical isolates.</title>
        <authorList>
            <person name="Brunt J."/>
            <person name="Van Vliet A.H.M."/>
            <person name="Stringer S.C."/>
            <person name="Grant K.A."/>
            <person name="Carter A.C."/>
            <person name="Peck M.W."/>
        </authorList>
    </citation>
    <scope>NUCLEOTIDE SEQUENCE [LARGE SCALE GENOMIC DNA]</scope>
    <source>
        <strain evidence="7 11">H113700579</strain>
    </source>
</reference>
<dbReference type="EMBL" id="SWVK01000004">
    <property type="protein sequence ID" value="NFN34240.1"/>
    <property type="molecule type" value="Genomic_DNA"/>
</dbReference>
<dbReference type="GO" id="GO:0003824">
    <property type="term" value="F:catalytic activity"/>
    <property type="evidence" value="ECO:0007669"/>
    <property type="project" value="InterPro"/>
</dbReference>
<dbReference type="EMBL" id="SGKU01000053">
    <property type="protein sequence ID" value="NFA43881.1"/>
    <property type="molecule type" value="Genomic_DNA"/>
</dbReference>